<reference evidence="2" key="1">
    <citation type="journal article" date="2019" name="Int. J. Syst. Evol. Microbiol.">
        <title>The Global Catalogue of Microorganisms (GCM) 10K type strain sequencing project: providing services to taxonomists for standard genome sequencing and annotation.</title>
        <authorList>
            <consortium name="The Broad Institute Genomics Platform"/>
            <consortium name="The Broad Institute Genome Sequencing Center for Infectious Disease"/>
            <person name="Wu L."/>
            <person name="Ma J."/>
        </authorList>
    </citation>
    <scope>NUCLEOTIDE SEQUENCE [LARGE SCALE GENOMIC DNA]</scope>
    <source>
        <strain evidence="2">NBRC 108730</strain>
    </source>
</reference>
<dbReference type="EMBL" id="BSUZ01000001">
    <property type="protein sequence ID" value="GMA88670.1"/>
    <property type="molecule type" value="Genomic_DNA"/>
</dbReference>
<proteinExistence type="predicted"/>
<accession>A0ABQ6JN38</accession>
<comment type="caution">
    <text evidence="1">The sequence shown here is derived from an EMBL/GenBank/DDBJ whole genome shotgun (WGS) entry which is preliminary data.</text>
</comment>
<dbReference type="Proteomes" id="UP001157017">
    <property type="component" value="Unassembled WGS sequence"/>
</dbReference>
<protein>
    <recommendedName>
        <fullName evidence="3">NfeD-like C-terminal domain-containing protein</fullName>
    </recommendedName>
</protein>
<organism evidence="1 2">
    <name type="scientific">Angustibacter aerolatus</name>
    <dbReference type="NCBI Taxonomy" id="1162965"/>
    <lineage>
        <taxon>Bacteria</taxon>
        <taxon>Bacillati</taxon>
        <taxon>Actinomycetota</taxon>
        <taxon>Actinomycetes</taxon>
        <taxon>Kineosporiales</taxon>
        <taxon>Kineosporiaceae</taxon>
    </lineage>
</organism>
<evidence type="ECO:0000313" key="1">
    <source>
        <dbReference type="EMBL" id="GMA88670.1"/>
    </source>
</evidence>
<sequence length="95" mass="9948">MLAAVDDVNRLAGTTVVAVTHDPEVAERLPRTVTIRDGRVGSEGRRGEDFAVVGRDGSIALPPDVLEAVPPGTLLRVALADGVVTLVPQEQEEPA</sequence>
<name>A0ABQ6JN38_9ACTN</name>
<gene>
    <name evidence="1" type="ORF">GCM10025868_39200</name>
</gene>
<evidence type="ECO:0000313" key="2">
    <source>
        <dbReference type="Proteomes" id="UP001157017"/>
    </source>
</evidence>
<evidence type="ECO:0008006" key="3">
    <source>
        <dbReference type="Google" id="ProtNLM"/>
    </source>
</evidence>
<keyword evidence="2" id="KW-1185">Reference proteome</keyword>